<evidence type="ECO:0008006" key="3">
    <source>
        <dbReference type="Google" id="ProtNLM"/>
    </source>
</evidence>
<accession>A0ABV4K285</accession>
<dbReference type="EMBL" id="JBGLYH010000007">
    <property type="protein sequence ID" value="MEZ7195988.1"/>
    <property type="molecule type" value="Genomic_DNA"/>
</dbReference>
<evidence type="ECO:0000313" key="2">
    <source>
        <dbReference type="Proteomes" id="UP001568698"/>
    </source>
</evidence>
<gene>
    <name evidence="1" type="ORF">AB6M95_04440</name>
</gene>
<evidence type="ECO:0000313" key="1">
    <source>
        <dbReference type="EMBL" id="MEZ7195988.1"/>
    </source>
</evidence>
<proteinExistence type="predicted"/>
<sequence length="188" mass="21919">MERIGETRSRIYDFFHGSDECQEYFSDGAHSDEYARYYTSMYLLQDSTEGLQAHMEIGFNENPLLAYIEMWGVMQAIIIQQDSISTLHKIIIGSKIAPDGDTKWQEIRALRNQCAGHPGNQGQRFRSFFGRGSIAYTNLQYERRDSNTSEIEHPEINYIELIHEYAEEANAYLCAVEEEMLKRWPKLE</sequence>
<comment type="caution">
    <text evidence="1">The sequence shown here is derived from an EMBL/GenBank/DDBJ whole genome shotgun (WGS) entry which is preliminary data.</text>
</comment>
<name>A0ABV4K285_9BACT</name>
<organism evidence="1 2">
    <name type="scientific">Pseudodesulfovibrio karagichevae</name>
    <dbReference type="NCBI Taxonomy" id="3239305"/>
    <lineage>
        <taxon>Bacteria</taxon>
        <taxon>Pseudomonadati</taxon>
        <taxon>Thermodesulfobacteriota</taxon>
        <taxon>Desulfovibrionia</taxon>
        <taxon>Desulfovibrionales</taxon>
        <taxon>Desulfovibrionaceae</taxon>
    </lineage>
</organism>
<dbReference type="RefSeq" id="WP_371385530.1">
    <property type="nucleotide sequence ID" value="NZ_JBGLYH010000007.1"/>
</dbReference>
<keyword evidence="2" id="KW-1185">Reference proteome</keyword>
<protein>
    <recommendedName>
        <fullName evidence="3">HEPN AbiU2-like domain-containing protein</fullName>
    </recommendedName>
</protein>
<dbReference type="Proteomes" id="UP001568698">
    <property type="component" value="Unassembled WGS sequence"/>
</dbReference>
<reference evidence="1 2" key="1">
    <citation type="submission" date="2024-08" db="EMBL/GenBank/DDBJ databases">
        <title>Sulfate-reducing bacteria isolated from formation water of the oil field in Kazakhstan and description of Pseudodesulfovibrio sp.</title>
        <authorList>
            <person name="Bidzhieva S.K."/>
            <person name="Tourova T.P."/>
            <person name="Grouzdev D.S."/>
            <person name="Beletsky A.V."/>
            <person name="Sokolova D.S."/>
            <person name="Samigullina S.R."/>
            <person name="Poltaraus A.B."/>
            <person name="Avtukh A.N."/>
            <person name="Tereshina V.M."/>
            <person name="Zhaparov N.S."/>
            <person name="Mardanov A.V."/>
            <person name="Nazina T.N."/>
        </authorList>
    </citation>
    <scope>NUCLEOTIDE SEQUENCE [LARGE SCALE GENOMIC DNA]</scope>
    <source>
        <strain evidence="1 2">9FUS</strain>
    </source>
</reference>